<sequence>MYLNNLAVQRFKHVLTCEKLSGSSFEILHVQVPIKLMPTSTNISELRSYLGLISYYPAFVPSMHDIRALLNYLMNKNTIWNRKKECEAAFRKLKTIITSQLLLTHYDPSMPIIVAADASAFGLGVVISHQFPDATEKAIMHASRKSNPAERKYNQTEKEALALMFAVRRFHKLLYGRRFTLLTDHNTLFSIFGLKPDVPAHSANRLQRWALILLGYDFDIQYRHSQQFDQADALSQIISEHHTAAEDTVIASLMTKDHAQCYLDSMVT</sequence>
<proteinExistence type="predicted"/>
<dbReference type="WBParaSite" id="SCUD_0000963701-mRNA-1">
    <property type="protein sequence ID" value="SCUD_0000963701-mRNA-1"/>
    <property type="gene ID" value="SCUD_0000963701"/>
</dbReference>
<dbReference type="Proteomes" id="UP000279833">
    <property type="component" value="Unassembled WGS sequence"/>
</dbReference>
<dbReference type="InterPro" id="IPR050951">
    <property type="entry name" value="Retrovirus_Pol_polyprotein"/>
</dbReference>
<dbReference type="PANTHER" id="PTHR37984">
    <property type="entry name" value="PROTEIN CBG26694"/>
    <property type="match status" value="1"/>
</dbReference>
<protein>
    <submittedName>
        <fullName evidence="5">RT_RNaseH_2 domain-containing protein</fullName>
    </submittedName>
</protein>
<dbReference type="FunFam" id="3.30.70.270:FF:000020">
    <property type="entry name" value="Transposon Tf2-6 polyprotein-like Protein"/>
    <property type="match status" value="1"/>
</dbReference>
<dbReference type="GO" id="GO:0003824">
    <property type="term" value="F:catalytic activity"/>
    <property type="evidence" value="ECO:0007669"/>
    <property type="project" value="UniProtKB-KW"/>
</dbReference>
<accession>A0A183K3R9</accession>
<evidence type="ECO:0000313" key="5">
    <source>
        <dbReference type="WBParaSite" id="SCUD_0000963701-mRNA-1"/>
    </source>
</evidence>
<dbReference type="AlphaFoldDB" id="A0A183K3R9"/>
<keyword evidence="4" id="KW-1185">Reference proteome</keyword>
<dbReference type="CDD" id="cd09274">
    <property type="entry name" value="RNase_HI_RT_Ty3"/>
    <property type="match status" value="1"/>
</dbReference>
<dbReference type="PANTHER" id="PTHR37984:SF5">
    <property type="entry name" value="PROTEIN NYNRIN-LIKE"/>
    <property type="match status" value="1"/>
</dbReference>
<reference evidence="3 4" key="2">
    <citation type="submission" date="2018-11" db="EMBL/GenBank/DDBJ databases">
        <authorList>
            <consortium name="Pathogen Informatics"/>
        </authorList>
    </citation>
    <scope>NUCLEOTIDE SEQUENCE [LARGE SCALE GENOMIC DNA]</scope>
    <source>
        <strain evidence="3">Dakar</strain>
        <strain evidence="4">Dakar, Senegal</strain>
    </source>
</reference>
<evidence type="ECO:0000259" key="2">
    <source>
        <dbReference type="Pfam" id="PF17919"/>
    </source>
</evidence>
<dbReference type="SUPFAM" id="SSF56672">
    <property type="entry name" value="DNA/RNA polymerases"/>
    <property type="match status" value="1"/>
</dbReference>
<organism evidence="5">
    <name type="scientific">Schistosoma curassoni</name>
    <dbReference type="NCBI Taxonomy" id="6186"/>
    <lineage>
        <taxon>Eukaryota</taxon>
        <taxon>Metazoa</taxon>
        <taxon>Spiralia</taxon>
        <taxon>Lophotrochozoa</taxon>
        <taxon>Platyhelminthes</taxon>
        <taxon>Trematoda</taxon>
        <taxon>Digenea</taxon>
        <taxon>Strigeidida</taxon>
        <taxon>Schistosomatoidea</taxon>
        <taxon>Schistosomatidae</taxon>
        <taxon>Schistosoma</taxon>
    </lineage>
</organism>
<evidence type="ECO:0000313" key="4">
    <source>
        <dbReference type="Proteomes" id="UP000279833"/>
    </source>
</evidence>
<reference evidence="5" key="1">
    <citation type="submission" date="2016-06" db="UniProtKB">
        <authorList>
            <consortium name="WormBaseParasite"/>
        </authorList>
    </citation>
    <scope>IDENTIFICATION</scope>
</reference>
<feature type="domain" description="Reverse transcriptase/retrotransposon-derived protein RNase H-like" evidence="2">
    <location>
        <begin position="84"/>
        <end position="181"/>
    </location>
</feature>
<keyword evidence="1" id="KW-0511">Multifunctional enzyme</keyword>
<dbReference type="EMBL" id="UZAK01033335">
    <property type="protein sequence ID" value="VDP36427.1"/>
    <property type="molecule type" value="Genomic_DNA"/>
</dbReference>
<dbReference type="InterPro" id="IPR043128">
    <property type="entry name" value="Rev_trsase/Diguanyl_cyclase"/>
</dbReference>
<dbReference type="Gene3D" id="3.30.70.270">
    <property type="match status" value="1"/>
</dbReference>
<gene>
    <name evidence="3" type="ORF">SCUD_LOCUS9637</name>
</gene>
<evidence type="ECO:0000256" key="1">
    <source>
        <dbReference type="ARBA" id="ARBA00023268"/>
    </source>
</evidence>
<dbReference type="STRING" id="6186.A0A183K3R9"/>
<dbReference type="InterPro" id="IPR041577">
    <property type="entry name" value="RT_RNaseH_2"/>
</dbReference>
<dbReference type="Pfam" id="PF17919">
    <property type="entry name" value="RT_RNaseH_2"/>
    <property type="match status" value="1"/>
</dbReference>
<dbReference type="InterPro" id="IPR043502">
    <property type="entry name" value="DNA/RNA_pol_sf"/>
</dbReference>
<dbReference type="FunFam" id="3.10.20.370:FF:000001">
    <property type="entry name" value="Retrovirus-related Pol polyprotein from transposon 17.6-like protein"/>
    <property type="match status" value="1"/>
</dbReference>
<name>A0A183K3R9_9TREM</name>
<evidence type="ECO:0000313" key="3">
    <source>
        <dbReference type="EMBL" id="VDP36427.1"/>
    </source>
</evidence>